<evidence type="ECO:0000313" key="1">
    <source>
        <dbReference type="EMBL" id="PJN69422.1"/>
    </source>
</evidence>
<dbReference type="Proteomes" id="UP000236165">
    <property type="component" value="Unassembled WGS sequence"/>
</dbReference>
<comment type="caution">
    <text evidence="1">The sequence shown here is derived from an EMBL/GenBank/DDBJ whole genome shotgun (WGS) entry which is preliminary data.</text>
</comment>
<evidence type="ECO:0000313" key="2">
    <source>
        <dbReference type="Proteomes" id="UP000236165"/>
    </source>
</evidence>
<dbReference type="AlphaFoldDB" id="A0AAP8GVC2"/>
<dbReference type="EMBL" id="MKZQ01000046">
    <property type="protein sequence ID" value="PJN69422.1"/>
    <property type="molecule type" value="Genomic_DNA"/>
</dbReference>
<gene>
    <name evidence="1" type="ORF">BACWE_37000</name>
</gene>
<reference evidence="1 2" key="1">
    <citation type="submission" date="2016-10" db="EMBL/GenBank/DDBJ databases">
        <title>Genome Sequence of Bacillus weihenstephanensis GM6LP.</title>
        <authorList>
            <person name="Poehlein A."/>
            <person name="Wemheuer F."/>
            <person name="Hollensteiner J."/>
            <person name="Wemheuer B."/>
        </authorList>
    </citation>
    <scope>NUCLEOTIDE SEQUENCE [LARGE SCALE GENOMIC DNA]</scope>
    <source>
        <strain evidence="1 2">GM6LP</strain>
    </source>
</reference>
<dbReference type="RefSeq" id="WP_233206301.1">
    <property type="nucleotide sequence ID" value="NZ_MKZP01000050.1"/>
</dbReference>
<protein>
    <submittedName>
        <fullName evidence="1">Uncharacterized protein</fullName>
    </submittedName>
</protein>
<organism evidence="1 2">
    <name type="scientific">Bacillus mycoides</name>
    <dbReference type="NCBI Taxonomy" id="1405"/>
    <lineage>
        <taxon>Bacteria</taxon>
        <taxon>Bacillati</taxon>
        <taxon>Bacillota</taxon>
        <taxon>Bacilli</taxon>
        <taxon>Bacillales</taxon>
        <taxon>Bacillaceae</taxon>
        <taxon>Bacillus</taxon>
        <taxon>Bacillus cereus group</taxon>
    </lineage>
</organism>
<accession>A0AAP8GVC2</accession>
<proteinExistence type="predicted"/>
<name>A0AAP8GVC2_BACMY</name>
<sequence length="190" mass="21314">MLHPDRVLNANEKAVVDAIRNEIGVPDVGTKMTKVIPQSDIYKYLYDEKFTGVRGFTAVDEHSANLKTLFENYEGARLDYDGTMFKVDHGGNGISTPIGAPDKFYGAIEYIENDPSKLMIPRWEANADNYPFTARGFTGSKNIVLPEFSYERGYARAFQEGDILNIIDSETGNVATKLEFNEELGWIIVD</sequence>